<dbReference type="SUPFAM" id="SSF53850">
    <property type="entry name" value="Periplasmic binding protein-like II"/>
    <property type="match status" value="1"/>
</dbReference>
<reference evidence="6 7" key="1">
    <citation type="journal article" date="2015" name="Genome Announc.">
        <title>Draft Genome Sequences of Marine Isolates of Thalassomonas viridans and Thalassomonas actiniarum.</title>
        <authorList>
            <person name="Olonade I."/>
            <person name="van Zyl L.J."/>
            <person name="Trindade M."/>
        </authorList>
    </citation>
    <scope>NUCLEOTIDE SEQUENCE [LARGE SCALE GENOMIC DNA]</scope>
    <source>
        <strain evidence="6 7">XOM25</strain>
    </source>
</reference>
<dbReference type="AlphaFoldDB" id="A0AAF0C8A2"/>
<dbReference type="Proteomes" id="UP000032352">
    <property type="component" value="Chromosome"/>
</dbReference>
<comment type="similarity">
    <text evidence="1">Belongs to the LysR transcriptional regulatory family.</text>
</comment>
<evidence type="ECO:0000256" key="2">
    <source>
        <dbReference type="ARBA" id="ARBA00023015"/>
    </source>
</evidence>
<dbReference type="CDD" id="cd08422">
    <property type="entry name" value="PBP2_CrgA_like"/>
    <property type="match status" value="1"/>
</dbReference>
<dbReference type="Gene3D" id="3.40.190.290">
    <property type="match status" value="1"/>
</dbReference>
<evidence type="ECO:0000256" key="4">
    <source>
        <dbReference type="ARBA" id="ARBA00023163"/>
    </source>
</evidence>
<proteinExistence type="inferred from homology"/>
<evidence type="ECO:0000256" key="3">
    <source>
        <dbReference type="ARBA" id="ARBA00023125"/>
    </source>
</evidence>
<keyword evidence="2" id="KW-0805">Transcription regulation</keyword>
<keyword evidence="3" id="KW-0238">DNA-binding</keyword>
<dbReference type="Pfam" id="PF00126">
    <property type="entry name" value="HTH_1"/>
    <property type="match status" value="1"/>
</dbReference>
<reference evidence="6 7" key="2">
    <citation type="journal article" date="2022" name="Mar. Drugs">
        <title>Bioassay-Guided Fractionation Leads to the Detection of Cholic Acid Generated by the Rare Thalassomonas sp.</title>
        <authorList>
            <person name="Pheiffer F."/>
            <person name="Schneider Y.K."/>
            <person name="Hansen E.H."/>
            <person name="Andersen J.H."/>
            <person name="Isaksson J."/>
            <person name="Busche T."/>
            <person name="R C."/>
            <person name="Kalinowski J."/>
            <person name="Zyl L.V."/>
            <person name="Trindade M."/>
        </authorList>
    </citation>
    <scope>NUCLEOTIDE SEQUENCE [LARGE SCALE GENOMIC DNA]</scope>
    <source>
        <strain evidence="6 7">XOM25</strain>
    </source>
</reference>
<dbReference type="SUPFAM" id="SSF46785">
    <property type="entry name" value="Winged helix' DNA-binding domain"/>
    <property type="match status" value="1"/>
</dbReference>
<dbReference type="EMBL" id="CP059733">
    <property type="protein sequence ID" value="WDE04156.1"/>
    <property type="molecule type" value="Genomic_DNA"/>
</dbReference>
<evidence type="ECO:0000259" key="5">
    <source>
        <dbReference type="PROSITE" id="PS50931"/>
    </source>
</evidence>
<feature type="domain" description="HTH lysR-type" evidence="5">
    <location>
        <begin position="10"/>
        <end position="67"/>
    </location>
</feature>
<dbReference type="InterPro" id="IPR058163">
    <property type="entry name" value="LysR-type_TF_proteobact-type"/>
</dbReference>
<keyword evidence="4" id="KW-0804">Transcription</keyword>
<dbReference type="PANTHER" id="PTHR30537">
    <property type="entry name" value="HTH-TYPE TRANSCRIPTIONAL REGULATOR"/>
    <property type="match status" value="1"/>
</dbReference>
<dbReference type="GO" id="GO:0003700">
    <property type="term" value="F:DNA-binding transcription factor activity"/>
    <property type="evidence" value="ECO:0007669"/>
    <property type="project" value="InterPro"/>
</dbReference>
<evidence type="ECO:0000313" key="6">
    <source>
        <dbReference type="EMBL" id="WDE04156.1"/>
    </source>
</evidence>
<protein>
    <submittedName>
        <fullName evidence="6">LysR family transcriptional regulator</fullName>
    </submittedName>
</protein>
<dbReference type="FunFam" id="1.10.10.10:FF:000001">
    <property type="entry name" value="LysR family transcriptional regulator"/>
    <property type="match status" value="1"/>
</dbReference>
<dbReference type="Gene3D" id="1.10.10.10">
    <property type="entry name" value="Winged helix-like DNA-binding domain superfamily/Winged helix DNA-binding domain"/>
    <property type="match status" value="1"/>
</dbReference>
<dbReference type="PROSITE" id="PS50931">
    <property type="entry name" value="HTH_LYSR"/>
    <property type="match status" value="1"/>
</dbReference>
<dbReference type="PANTHER" id="PTHR30537:SF5">
    <property type="entry name" value="HTH-TYPE TRANSCRIPTIONAL ACTIVATOR TTDR-RELATED"/>
    <property type="match status" value="1"/>
</dbReference>
<organism evidence="6 7">
    <name type="scientific">Thalassomonas viridans</name>
    <dbReference type="NCBI Taxonomy" id="137584"/>
    <lineage>
        <taxon>Bacteria</taxon>
        <taxon>Pseudomonadati</taxon>
        <taxon>Pseudomonadota</taxon>
        <taxon>Gammaproteobacteria</taxon>
        <taxon>Alteromonadales</taxon>
        <taxon>Colwelliaceae</taxon>
        <taxon>Thalassomonas</taxon>
    </lineage>
</organism>
<dbReference type="GO" id="GO:0003677">
    <property type="term" value="F:DNA binding"/>
    <property type="evidence" value="ECO:0007669"/>
    <property type="project" value="UniProtKB-KW"/>
</dbReference>
<dbReference type="KEGG" id="tvd:SG34_022795"/>
<name>A0AAF0C8A2_9GAMM</name>
<dbReference type="InterPro" id="IPR000847">
    <property type="entry name" value="LysR_HTH_N"/>
</dbReference>
<dbReference type="InterPro" id="IPR005119">
    <property type="entry name" value="LysR_subst-bd"/>
</dbReference>
<evidence type="ECO:0000256" key="1">
    <source>
        <dbReference type="ARBA" id="ARBA00009437"/>
    </source>
</evidence>
<evidence type="ECO:0000313" key="7">
    <source>
        <dbReference type="Proteomes" id="UP000032352"/>
    </source>
</evidence>
<accession>A0AAF0C8A2</accession>
<sequence length="307" mass="34933">MIILMKRKIDLLKAMKTFVLVLEKGSFSAASRELNIVTSAISRQVSDLEEHFSCQLLYRTTRAMQLTAEGNYYLEQFKDVLGRMENLENVSHERQQKVAGHLRISAPRGSAGLGFFKAASDFMKQHPQVKISWLFVNRFVNMVEEGVDLAIRVGELADSSFIARRYGRVKVNFVASEEYLQKQGQPRHPKELQQHQCIVDNSNRLPGRWRYREDGKEELVAVRAFVEANDGDIVSRLAADGHGIAYLPTFLTREYLDSGQLVPVLRDYEFDAAPVSLVYPANRMMNTALNALVGYLLEHRPEEHSGQ</sequence>
<dbReference type="InterPro" id="IPR036390">
    <property type="entry name" value="WH_DNA-bd_sf"/>
</dbReference>
<gene>
    <name evidence="6" type="ORF">SG34_022795</name>
</gene>
<dbReference type="InterPro" id="IPR036388">
    <property type="entry name" value="WH-like_DNA-bd_sf"/>
</dbReference>
<dbReference type="Pfam" id="PF03466">
    <property type="entry name" value="LysR_substrate"/>
    <property type="match status" value="1"/>
</dbReference>
<keyword evidence="7" id="KW-1185">Reference proteome</keyword>